<dbReference type="PANTHER" id="PTHR21445:SF0">
    <property type="entry name" value="APURINIC-APYRIMIDINIC ENDONUCLEASE"/>
    <property type="match status" value="1"/>
</dbReference>
<evidence type="ECO:0000256" key="1">
    <source>
        <dbReference type="ARBA" id="ARBA00005340"/>
    </source>
</evidence>
<dbReference type="NCBIfam" id="TIGR00587">
    <property type="entry name" value="nfo"/>
    <property type="match status" value="1"/>
</dbReference>
<dbReference type="RefSeq" id="WP_132223222.1">
    <property type="nucleotide sequence ID" value="NZ_JANKBG010000001.1"/>
</dbReference>
<keyword evidence="6 7" id="KW-0234">DNA repair</keyword>
<dbReference type="AlphaFoldDB" id="A0A4R3TMJ0"/>
<feature type="binding site" evidence="7">
    <location>
        <position position="259"/>
    </location>
    <ligand>
        <name>Zn(2+)</name>
        <dbReference type="ChEBI" id="CHEBI:29105"/>
        <label>2</label>
    </ligand>
</feature>
<feature type="binding site" evidence="7">
    <location>
        <position position="70"/>
    </location>
    <ligand>
        <name>Zn(2+)</name>
        <dbReference type="ChEBI" id="CHEBI:29105"/>
        <label>1</label>
    </ligand>
</feature>
<feature type="binding site" evidence="7">
    <location>
        <position position="111"/>
    </location>
    <ligand>
        <name>Zn(2+)</name>
        <dbReference type="ChEBI" id="CHEBI:29105"/>
        <label>1</label>
    </ligand>
</feature>
<dbReference type="Pfam" id="PF01261">
    <property type="entry name" value="AP_endonuc_2"/>
    <property type="match status" value="1"/>
</dbReference>
<name>A0A4R3TMJ0_9FIRM</name>
<keyword evidence="10" id="KW-1185">Reference proteome</keyword>
<comment type="caution">
    <text evidence="9">The sequence shown here is derived from an EMBL/GenBank/DDBJ whole genome shotgun (WGS) entry which is preliminary data.</text>
</comment>
<keyword evidence="2 7" id="KW-0479">Metal-binding</keyword>
<feature type="binding site" evidence="7">
    <location>
        <position position="214"/>
    </location>
    <ligand>
        <name>Zn(2+)</name>
        <dbReference type="ChEBI" id="CHEBI:29105"/>
        <label>2</label>
    </ligand>
</feature>
<comment type="similarity">
    <text evidence="1 7">Belongs to the AP endonuclease 2 family.</text>
</comment>
<dbReference type="PROSITE" id="PS51432">
    <property type="entry name" value="AP_NUCLEASE_F2_4"/>
    <property type="match status" value="1"/>
</dbReference>
<keyword evidence="5 7" id="KW-0862">Zinc</keyword>
<dbReference type="SUPFAM" id="SSF51658">
    <property type="entry name" value="Xylose isomerase-like"/>
    <property type="match status" value="1"/>
</dbReference>
<keyword evidence="7 9" id="KW-0255">Endonuclease</keyword>
<dbReference type="GO" id="GO:0006284">
    <property type="term" value="P:base-excision repair"/>
    <property type="evidence" value="ECO:0007669"/>
    <property type="project" value="TreeGrafter"/>
</dbReference>
<dbReference type="InterPro" id="IPR001719">
    <property type="entry name" value="AP_endonuc_2"/>
</dbReference>
<keyword evidence="3 7" id="KW-0227">DNA damage</keyword>
<proteinExistence type="inferred from homology"/>
<sequence length="294" mass="32652">MKIGSHVSMSAPEYVLGAVKEAISYGANAFMLYTGAPQNTRRKPMEELRIKEAHEIMKLHGIEKSSMIVHAPYIINLANCAKAETFELGVDFLAKEIERVKQLEASILVLHPGSHVKAGEDAGLAKIVDGLDLAMKQIGDVEIAIETMAGKGSELGYNFQHIRYIIDHVKHPENIKVCMDTCHLHDAGFDLSDFDLLLNEFDAIIGIDRLACVHVNDSKNIQGARKDRHANIGFGEIGYDKLHAIVHNKRIQDVVKILETPYVDGHAPYKHEIAMLKQGVFDADLLDKLKNEVV</sequence>
<reference evidence="9 10" key="1">
    <citation type="submission" date="2019-03" db="EMBL/GenBank/DDBJ databases">
        <title>Genomic Encyclopedia of Type Strains, Phase IV (KMG-IV): sequencing the most valuable type-strain genomes for metagenomic binning, comparative biology and taxonomic classification.</title>
        <authorList>
            <person name="Goeker M."/>
        </authorList>
    </citation>
    <scope>NUCLEOTIDE SEQUENCE [LARGE SCALE GENOMIC DNA]</scope>
    <source>
        <strain evidence="9 10">DSM 29481</strain>
    </source>
</reference>
<comment type="function">
    <text evidence="7">Endonuclease IV plays a role in DNA repair. It cleaves phosphodiester bonds at apurinic or apyrimidinic (AP) sites, generating a 3'-hydroxyl group and a 5'-terminal sugar phosphate.</text>
</comment>
<dbReference type="PROSITE" id="PS00729">
    <property type="entry name" value="AP_NUCLEASE_F2_1"/>
    <property type="match status" value="1"/>
</dbReference>
<organism evidence="9 10">
    <name type="scientific">Longicatena caecimuris</name>
    <dbReference type="NCBI Taxonomy" id="1796635"/>
    <lineage>
        <taxon>Bacteria</taxon>
        <taxon>Bacillati</taxon>
        <taxon>Bacillota</taxon>
        <taxon>Erysipelotrichia</taxon>
        <taxon>Erysipelotrichales</taxon>
        <taxon>Erysipelotrichaceae</taxon>
        <taxon>Longicatena</taxon>
    </lineage>
</organism>
<dbReference type="GO" id="GO:0003677">
    <property type="term" value="F:DNA binding"/>
    <property type="evidence" value="ECO:0007669"/>
    <property type="project" value="InterPro"/>
</dbReference>
<dbReference type="InterPro" id="IPR036237">
    <property type="entry name" value="Xyl_isomerase-like_sf"/>
</dbReference>
<dbReference type="InterPro" id="IPR018246">
    <property type="entry name" value="AP_endonuc_F2_Zn_BS"/>
</dbReference>
<dbReference type="InterPro" id="IPR013022">
    <property type="entry name" value="Xyl_isomerase-like_TIM-brl"/>
</dbReference>
<dbReference type="HAMAP" id="MF_00152">
    <property type="entry name" value="Nfo"/>
    <property type="match status" value="1"/>
</dbReference>
<dbReference type="EMBL" id="SMBP01000001">
    <property type="protein sequence ID" value="TCU63466.1"/>
    <property type="molecule type" value="Genomic_DNA"/>
</dbReference>
<dbReference type="CDD" id="cd00019">
    <property type="entry name" value="AP2Ec"/>
    <property type="match status" value="1"/>
</dbReference>
<gene>
    <name evidence="7" type="primary">nfo</name>
    <name evidence="9" type="ORF">EDD61_101118</name>
</gene>
<feature type="binding site" evidence="7">
    <location>
        <position position="227"/>
    </location>
    <ligand>
        <name>Zn(2+)</name>
        <dbReference type="ChEBI" id="CHEBI:29105"/>
        <label>3</label>
    </ligand>
</feature>
<accession>A0A4R3TMJ0</accession>
<dbReference type="EC" id="3.1.21.2" evidence="7"/>
<dbReference type="GO" id="GO:0008833">
    <property type="term" value="F:deoxyribonuclease IV (phage-T4-induced) activity"/>
    <property type="evidence" value="ECO:0007669"/>
    <property type="project" value="UniProtKB-UniRule"/>
</dbReference>
<evidence type="ECO:0000256" key="4">
    <source>
        <dbReference type="ARBA" id="ARBA00022801"/>
    </source>
</evidence>
<feature type="binding site" evidence="7">
    <location>
        <position position="146"/>
    </location>
    <ligand>
        <name>Zn(2+)</name>
        <dbReference type="ChEBI" id="CHEBI:29105"/>
        <label>1</label>
    </ligand>
</feature>
<feature type="binding site" evidence="7">
    <location>
        <position position="180"/>
    </location>
    <ligand>
        <name>Zn(2+)</name>
        <dbReference type="ChEBI" id="CHEBI:29105"/>
        <label>2</label>
    </ligand>
</feature>
<dbReference type="Gene3D" id="3.20.20.150">
    <property type="entry name" value="Divalent-metal-dependent TIM barrel enzymes"/>
    <property type="match status" value="1"/>
</dbReference>
<dbReference type="GO" id="GO:0008270">
    <property type="term" value="F:zinc ion binding"/>
    <property type="evidence" value="ECO:0007669"/>
    <property type="project" value="UniProtKB-UniRule"/>
</dbReference>
<dbReference type="FunFam" id="3.20.20.150:FF:000001">
    <property type="entry name" value="Probable endonuclease 4"/>
    <property type="match status" value="1"/>
</dbReference>
<feature type="binding site" evidence="7">
    <location>
        <position position="183"/>
    </location>
    <ligand>
        <name>Zn(2+)</name>
        <dbReference type="ChEBI" id="CHEBI:29105"/>
        <label>3</label>
    </ligand>
</feature>
<evidence type="ECO:0000259" key="8">
    <source>
        <dbReference type="Pfam" id="PF01261"/>
    </source>
</evidence>
<evidence type="ECO:0000256" key="3">
    <source>
        <dbReference type="ARBA" id="ARBA00022763"/>
    </source>
</evidence>
<feature type="domain" description="Xylose isomerase-like TIM barrel" evidence="8">
    <location>
        <begin position="20"/>
        <end position="278"/>
    </location>
</feature>
<evidence type="ECO:0000313" key="9">
    <source>
        <dbReference type="EMBL" id="TCU63466.1"/>
    </source>
</evidence>
<evidence type="ECO:0000256" key="2">
    <source>
        <dbReference type="ARBA" id="ARBA00022723"/>
    </source>
</evidence>
<dbReference type="SMART" id="SM00518">
    <property type="entry name" value="AP2Ec"/>
    <property type="match status" value="1"/>
</dbReference>
<protein>
    <recommendedName>
        <fullName evidence="7">Probable endonuclease 4</fullName>
        <ecNumber evidence="7">3.1.21.2</ecNumber>
    </recommendedName>
    <alternativeName>
        <fullName evidence="7">Endodeoxyribonuclease IV</fullName>
    </alternativeName>
    <alternativeName>
        <fullName evidence="7">Endonuclease IV</fullName>
    </alternativeName>
</protein>
<dbReference type="GO" id="GO:0003906">
    <property type="term" value="F:DNA-(apurinic or apyrimidinic site) endonuclease activity"/>
    <property type="evidence" value="ECO:0007669"/>
    <property type="project" value="TreeGrafter"/>
</dbReference>
<dbReference type="NCBIfam" id="NF002196">
    <property type="entry name" value="PRK01060.1-1"/>
    <property type="match status" value="1"/>
</dbReference>
<feature type="binding site" evidence="7">
    <location>
        <position position="229"/>
    </location>
    <ligand>
        <name>Zn(2+)</name>
        <dbReference type="ChEBI" id="CHEBI:29105"/>
        <label>3</label>
    </ligand>
</feature>
<evidence type="ECO:0000313" key="10">
    <source>
        <dbReference type="Proteomes" id="UP000295773"/>
    </source>
</evidence>
<dbReference type="Proteomes" id="UP000295773">
    <property type="component" value="Unassembled WGS sequence"/>
</dbReference>
<comment type="catalytic activity">
    <reaction evidence="7">
        <text>Endonucleolytic cleavage to 5'-phosphooligonucleotide end-products.</text>
        <dbReference type="EC" id="3.1.21.2"/>
    </reaction>
</comment>
<dbReference type="PANTHER" id="PTHR21445">
    <property type="entry name" value="ENDONUCLEASE IV ENDODEOXYRIBONUCLEASE IV"/>
    <property type="match status" value="1"/>
</dbReference>
<evidence type="ECO:0000256" key="6">
    <source>
        <dbReference type="ARBA" id="ARBA00023204"/>
    </source>
</evidence>
<feature type="binding site" evidence="7">
    <location>
        <position position="146"/>
    </location>
    <ligand>
        <name>Zn(2+)</name>
        <dbReference type="ChEBI" id="CHEBI:29105"/>
        <label>2</label>
    </ligand>
</feature>
<evidence type="ECO:0000256" key="5">
    <source>
        <dbReference type="ARBA" id="ARBA00022833"/>
    </source>
</evidence>
<evidence type="ECO:0000256" key="7">
    <source>
        <dbReference type="HAMAP-Rule" id="MF_00152"/>
    </source>
</evidence>
<keyword evidence="7" id="KW-0540">Nuclease</keyword>
<dbReference type="GO" id="GO:0008081">
    <property type="term" value="F:phosphoric diester hydrolase activity"/>
    <property type="evidence" value="ECO:0007669"/>
    <property type="project" value="TreeGrafter"/>
</dbReference>
<dbReference type="PROSITE" id="PS00731">
    <property type="entry name" value="AP_NUCLEASE_F2_3"/>
    <property type="match status" value="1"/>
</dbReference>
<comment type="cofactor">
    <cofactor evidence="7">
        <name>Zn(2+)</name>
        <dbReference type="ChEBI" id="CHEBI:29105"/>
    </cofactor>
    <text evidence="7">Binds 3 Zn(2+) ions.</text>
</comment>
<keyword evidence="4 7" id="KW-0378">Hydrolase</keyword>